<dbReference type="KEGG" id="apra:G3A50_11485"/>
<dbReference type="RefSeq" id="WP_163075406.1">
    <property type="nucleotide sequence ID" value="NZ_CP048630.1"/>
</dbReference>
<evidence type="ECO:0000313" key="3">
    <source>
        <dbReference type="EMBL" id="QIB34261.1"/>
    </source>
</evidence>
<protein>
    <submittedName>
        <fullName evidence="3">ABC transporter substrate-binding protein</fullName>
    </submittedName>
</protein>
<dbReference type="Pfam" id="PF04069">
    <property type="entry name" value="OpuAC"/>
    <property type="match status" value="1"/>
</dbReference>
<sequence length="308" mass="32270">MTMGINRRHLLLGASLAALLPVNAARAADSVVVGSKIDTEGAVLGNIIALMLENAGIPVTRRIQLGPTKIVRTALLSGEIDIYPEYTGNAGFFFNMADDPLWKNADEAYEKARALDERNGLVWLAPAPADNTWGIAVRGDVAGSEKLVTLEDFARWANGGGDVKLAASAEFVESAAALPAFQKAYGFTLSGPQLLVLSGGDTTATIKAAAEGTSGVNAAMVYGTDGAISALGLKVMEDTKHVQPVYQPAPVIRKAVLDAHPKIPELLAPAFAGLTLPTLQELNAQVQLEGVDARTVAENYLRAQGLLG</sequence>
<proteinExistence type="predicted"/>
<dbReference type="AlphaFoldDB" id="A0A6P1YNH2"/>
<keyword evidence="1" id="KW-0732">Signal</keyword>
<organism evidence="3 4">
    <name type="scientific">Ancylobacter pratisalsi</name>
    <dbReference type="NCBI Taxonomy" id="1745854"/>
    <lineage>
        <taxon>Bacteria</taxon>
        <taxon>Pseudomonadati</taxon>
        <taxon>Pseudomonadota</taxon>
        <taxon>Alphaproteobacteria</taxon>
        <taxon>Hyphomicrobiales</taxon>
        <taxon>Xanthobacteraceae</taxon>
        <taxon>Ancylobacter</taxon>
    </lineage>
</organism>
<evidence type="ECO:0000313" key="4">
    <source>
        <dbReference type="Proteomes" id="UP000464751"/>
    </source>
</evidence>
<accession>A0A6P1YNH2</accession>
<feature type="domain" description="ABC-type glycine betaine transport system substrate-binding" evidence="2">
    <location>
        <begin position="30"/>
        <end position="302"/>
    </location>
</feature>
<keyword evidence="4" id="KW-1185">Reference proteome</keyword>
<evidence type="ECO:0000259" key="2">
    <source>
        <dbReference type="Pfam" id="PF04069"/>
    </source>
</evidence>
<name>A0A6P1YNH2_9HYPH</name>
<dbReference type="Gene3D" id="3.40.190.10">
    <property type="entry name" value="Periplasmic binding protein-like II"/>
    <property type="match status" value="1"/>
</dbReference>
<dbReference type="EMBL" id="CP048630">
    <property type="protein sequence ID" value="QIB34261.1"/>
    <property type="molecule type" value="Genomic_DNA"/>
</dbReference>
<feature type="signal peptide" evidence="1">
    <location>
        <begin position="1"/>
        <end position="27"/>
    </location>
</feature>
<dbReference type="CDD" id="cd13616">
    <property type="entry name" value="PBP2_OsmF"/>
    <property type="match status" value="1"/>
</dbReference>
<feature type="chain" id="PRO_5027079652" evidence="1">
    <location>
        <begin position="28"/>
        <end position="308"/>
    </location>
</feature>
<reference evidence="3 4" key="1">
    <citation type="submission" date="2020-02" db="EMBL/GenBank/DDBJ databases">
        <authorList>
            <person name="Li G."/>
        </authorList>
    </citation>
    <scope>NUCLEOTIDE SEQUENCE [LARGE SCALE GENOMIC DNA]</scope>
    <source>
        <strain evidence="3 4">DSM 102029</strain>
    </source>
</reference>
<dbReference type="SUPFAM" id="SSF53850">
    <property type="entry name" value="Periplasmic binding protein-like II"/>
    <property type="match status" value="1"/>
</dbReference>
<dbReference type="GO" id="GO:0043190">
    <property type="term" value="C:ATP-binding cassette (ABC) transporter complex"/>
    <property type="evidence" value="ECO:0007669"/>
    <property type="project" value="InterPro"/>
</dbReference>
<dbReference type="Gene3D" id="3.40.190.120">
    <property type="entry name" value="Osmoprotection protein (prox), domain 2"/>
    <property type="match status" value="1"/>
</dbReference>
<dbReference type="PROSITE" id="PS51318">
    <property type="entry name" value="TAT"/>
    <property type="match status" value="1"/>
</dbReference>
<dbReference type="GO" id="GO:0022857">
    <property type="term" value="F:transmembrane transporter activity"/>
    <property type="evidence" value="ECO:0007669"/>
    <property type="project" value="InterPro"/>
</dbReference>
<dbReference type="Proteomes" id="UP000464751">
    <property type="component" value="Chromosome"/>
</dbReference>
<evidence type="ECO:0000256" key="1">
    <source>
        <dbReference type="SAM" id="SignalP"/>
    </source>
</evidence>
<dbReference type="InterPro" id="IPR007210">
    <property type="entry name" value="ABC_Gly_betaine_transp_sub-bd"/>
</dbReference>
<dbReference type="InterPro" id="IPR006311">
    <property type="entry name" value="TAT_signal"/>
</dbReference>
<gene>
    <name evidence="3" type="ORF">G3A50_11485</name>
</gene>